<gene>
    <name evidence="1" type="ORF">BCF89_10364</name>
</gene>
<reference evidence="1 2" key="1">
    <citation type="submission" date="2018-06" db="EMBL/GenBank/DDBJ databases">
        <title>Genomic Encyclopedia of Archaeal and Bacterial Type Strains, Phase II (KMG-II): from individual species to whole genera.</title>
        <authorList>
            <person name="Goeker M."/>
        </authorList>
    </citation>
    <scope>NUCLEOTIDE SEQUENCE [LARGE SCALE GENOMIC DNA]</scope>
    <source>
        <strain evidence="1 2">ATCC 51348</strain>
    </source>
</reference>
<accession>A0A2W7G6A9</accession>
<dbReference type="Proteomes" id="UP000249646">
    <property type="component" value="Unassembled WGS sequence"/>
</dbReference>
<dbReference type="InterPro" id="IPR036113">
    <property type="entry name" value="Asp/Glu-ADT_sf_sub_c"/>
</dbReference>
<evidence type="ECO:0000313" key="1">
    <source>
        <dbReference type="EMBL" id="PZW00605.1"/>
    </source>
</evidence>
<keyword evidence="2" id="KW-1185">Reference proteome</keyword>
<protein>
    <submittedName>
        <fullName evidence="1">Aspartyl-tRNA(Asn)/glutamyl-tRNA(Gln) amidotransferase subunit C</fullName>
    </submittedName>
</protein>
<dbReference type="GO" id="GO:0016740">
    <property type="term" value="F:transferase activity"/>
    <property type="evidence" value="ECO:0007669"/>
    <property type="project" value="UniProtKB-KW"/>
</dbReference>
<dbReference type="InterPro" id="IPR003837">
    <property type="entry name" value="GatC"/>
</dbReference>
<name>A0A2W7G6A9_9BACT</name>
<evidence type="ECO:0000313" key="2">
    <source>
        <dbReference type="Proteomes" id="UP000249646"/>
    </source>
</evidence>
<dbReference type="Pfam" id="PF02686">
    <property type="entry name" value="GatC"/>
    <property type="match status" value="1"/>
</dbReference>
<dbReference type="RefSeq" id="WP_111518444.1">
    <property type="nucleotide sequence ID" value="NZ_QKUB01000003.1"/>
</dbReference>
<dbReference type="OrthoDB" id="398989at2"/>
<keyword evidence="1" id="KW-0808">Transferase</keyword>
<dbReference type="EMBL" id="QKUB01000003">
    <property type="protein sequence ID" value="PZW00605.1"/>
    <property type="molecule type" value="Genomic_DNA"/>
</dbReference>
<proteinExistence type="predicted"/>
<dbReference type="AlphaFoldDB" id="A0A2W7G6A9"/>
<organism evidence="1 2">
    <name type="scientific">Metamycoplasma auris</name>
    <dbReference type="NCBI Taxonomy" id="51363"/>
    <lineage>
        <taxon>Bacteria</taxon>
        <taxon>Bacillati</taxon>
        <taxon>Mycoplasmatota</taxon>
        <taxon>Mycoplasmoidales</taxon>
        <taxon>Metamycoplasmataceae</taxon>
        <taxon>Metamycoplasma</taxon>
    </lineage>
</organism>
<dbReference type="SUPFAM" id="SSF141000">
    <property type="entry name" value="Glu-tRNAGln amidotransferase C subunit"/>
    <property type="match status" value="1"/>
</dbReference>
<comment type="caution">
    <text evidence="1">The sequence shown here is derived from an EMBL/GenBank/DDBJ whole genome shotgun (WGS) entry which is preliminary data.</text>
</comment>
<sequence>MKIEKIKKLANDLLLEPNDEVIELTKKLLASIDESLHELEWMDLEGIKPLSHINEKEIAFEDLREDVVDSTKKIEKKDLLANAANSNDDLVIMKRVVNEE</sequence>
<dbReference type="GO" id="GO:0006450">
    <property type="term" value="P:regulation of translational fidelity"/>
    <property type="evidence" value="ECO:0007669"/>
    <property type="project" value="InterPro"/>
</dbReference>